<evidence type="ECO:0000259" key="7">
    <source>
        <dbReference type="PROSITE" id="PS51194"/>
    </source>
</evidence>
<protein>
    <recommendedName>
        <fullName evidence="7">Helicase C-terminal domain-containing protein</fullName>
    </recommendedName>
</protein>
<keyword evidence="4" id="KW-0347">Helicase</keyword>
<evidence type="ECO:0000256" key="6">
    <source>
        <dbReference type="ARBA" id="ARBA00023242"/>
    </source>
</evidence>
<evidence type="ECO:0000256" key="2">
    <source>
        <dbReference type="ARBA" id="ARBA00022741"/>
    </source>
</evidence>
<evidence type="ECO:0000313" key="9">
    <source>
        <dbReference type="Proteomes" id="UP001318860"/>
    </source>
</evidence>
<dbReference type="SUPFAM" id="SSF52540">
    <property type="entry name" value="P-loop containing nucleoside triphosphate hydrolases"/>
    <property type="match status" value="1"/>
</dbReference>
<evidence type="ECO:0000313" key="8">
    <source>
        <dbReference type="EMBL" id="KAK6119195.1"/>
    </source>
</evidence>
<evidence type="ECO:0000256" key="4">
    <source>
        <dbReference type="ARBA" id="ARBA00022806"/>
    </source>
</evidence>
<dbReference type="PANTHER" id="PTHR45821">
    <property type="entry name" value="SNF2 DOMAIN-CONTAINING PROTEIN CLASSY 2-RELATED"/>
    <property type="match status" value="1"/>
</dbReference>
<evidence type="ECO:0000256" key="3">
    <source>
        <dbReference type="ARBA" id="ARBA00022801"/>
    </source>
</evidence>
<keyword evidence="9" id="KW-1185">Reference proteome</keyword>
<dbReference type="InterPro" id="IPR044567">
    <property type="entry name" value="CLSY/DRD1"/>
</dbReference>
<comment type="subcellular location">
    <subcellularLocation>
        <location evidence="1">Nucleus</location>
    </subcellularLocation>
</comment>
<evidence type="ECO:0000256" key="5">
    <source>
        <dbReference type="ARBA" id="ARBA00022840"/>
    </source>
</evidence>
<gene>
    <name evidence="8" type="ORF">DH2020_047069</name>
</gene>
<keyword evidence="6" id="KW-0539">Nucleus</keyword>
<dbReference type="SMART" id="SM00490">
    <property type="entry name" value="HELICc"/>
    <property type="match status" value="1"/>
</dbReference>
<dbReference type="InterPro" id="IPR027417">
    <property type="entry name" value="P-loop_NTPase"/>
</dbReference>
<keyword evidence="2" id="KW-0547">Nucleotide-binding</keyword>
<sequence>MDLTSSIGKDTNDGLKKLKSMLDPFVHVHKGTILKESLPGLRDTLVFLHPTELQKNLLEASTKTRNIFHRVREVSLVSVHPSLMLTKKLSPDLKSELEEIEKDIDAGIKSRFSWKEGRELLYMDGQLDEKQRQDSICSFNDDKSESKVLLASERACSEGINLIGASRVVLLDTVWNPSVEKQAVSRAYRIGQKKVVYVYRLFTSGTEVGQYAQQVQKERMSQLIFSPGDGETCRDDVSLEVSEDKVLEAMLGHERFSRIFEKIIRSQRNLI</sequence>
<reference evidence="8 9" key="1">
    <citation type="journal article" date="2021" name="Comput. Struct. Biotechnol. J.">
        <title>De novo genome assembly of the potent medicinal plant Rehmannia glutinosa using nanopore technology.</title>
        <authorList>
            <person name="Ma L."/>
            <person name="Dong C."/>
            <person name="Song C."/>
            <person name="Wang X."/>
            <person name="Zheng X."/>
            <person name="Niu Y."/>
            <person name="Chen S."/>
            <person name="Feng W."/>
        </authorList>
    </citation>
    <scope>NUCLEOTIDE SEQUENCE [LARGE SCALE GENOMIC DNA]</scope>
    <source>
        <strain evidence="8">DH-2019</strain>
    </source>
</reference>
<name>A0ABR0U9J2_REHGL</name>
<dbReference type="Gene3D" id="3.40.50.300">
    <property type="entry name" value="P-loop containing nucleotide triphosphate hydrolases"/>
    <property type="match status" value="1"/>
</dbReference>
<evidence type="ECO:0000256" key="1">
    <source>
        <dbReference type="ARBA" id="ARBA00004123"/>
    </source>
</evidence>
<keyword evidence="3" id="KW-0378">Hydrolase</keyword>
<dbReference type="PROSITE" id="PS51194">
    <property type="entry name" value="HELICASE_CTER"/>
    <property type="match status" value="1"/>
</dbReference>
<dbReference type="InterPro" id="IPR001650">
    <property type="entry name" value="Helicase_C-like"/>
</dbReference>
<dbReference type="EMBL" id="JABTTQ020003245">
    <property type="protein sequence ID" value="KAK6119195.1"/>
    <property type="molecule type" value="Genomic_DNA"/>
</dbReference>
<organism evidence="8 9">
    <name type="scientific">Rehmannia glutinosa</name>
    <name type="common">Chinese foxglove</name>
    <dbReference type="NCBI Taxonomy" id="99300"/>
    <lineage>
        <taxon>Eukaryota</taxon>
        <taxon>Viridiplantae</taxon>
        <taxon>Streptophyta</taxon>
        <taxon>Embryophyta</taxon>
        <taxon>Tracheophyta</taxon>
        <taxon>Spermatophyta</taxon>
        <taxon>Magnoliopsida</taxon>
        <taxon>eudicotyledons</taxon>
        <taxon>Gunneridae</taxon>
        <taxon>Pentapetalae</taxon>
        <taxon>asterids</taxon>
        <taxon>lamiids</taxon>
        <taxon>Lamiales</taxon>
        <taxon>Orobanchaceae</taxon>
        <taxon>Rehmannieae</taxon>
        <taxon>Rehmannia</taxon>
    </lineage>
</organism>
<dbReference type="CDD" id="cd18793">
    <property type="entry name" value="SF2_C_SNF"/>
    <property type="match status" value="1"/>
</dbReference>
<feature type="domain" description="Helicase C-terminal" evidence="7">
    <location>
        <begin position="66"/>
        <end position="238"/>
    </location>
</feature>
<dbReference type="InterPro" id="IPR049730">
    <property type="entry name" value="SNF2/RAD54-like_C"/>
</dbReference>
<dbReference type="PANTHER" id="PTHR45821:SF5">
    <property type="entry name" value="SNF2 DOMAIN-CONTAINING PROTEIN CLASSY 4"/>
    <property type="match status" value="1"/>
</dbReference>
<dbReference type="Proteomes" id="UP001318860">
    <property type="component" value="Unassembled WGS sequence"/>
</dbReference>
<dbReference type="Pfam" id="PF00271">
    <property type="entry name" value="Helicase_C"/>
    <property type="match status" value="1"/>
</dbReference>
<proteinExistence type="predicted"/>
<accession>A0ABR0U9J2</accession>
<comment type="caution">
    <text evidence="8">The sequence shown here is derived from an EMBL/GenBank/DDBJ whole genome shotgun (WGS) entry which is preliminary data.</text>
</comment>
<keyword evidence="5" id="KW-0067">ATP-binding</keyword>